<proteinExistence type="predicted"/>
<dbReference type="InterPro" id="IPR010736">
    <property type="entry name" value="SHIPPO-rpt"/>
</dbReference>
<accession>A0A8S1TX57</accession>
<dbReference type="Proteomes" id="UP000683925">
    <property type="component" value="Unassembled WGS sequence"/>
</dbReference>
<sequence length="137" mass="15557">MSKNSRFSFPKAPRFPSLHRVNDIPFYNIPSTIKKRSISLGERLPIKIISNTPSPQHYALQDTKSQMKKSFGIGRDRMYQPMKSLSQTPGPQVYKLPNTLKKISYSIRPRLKIQTESSITPGPGSYHIAASRLKTII</sequence>
<dbReference type="AlphaFoldDB" id="A0A8S1TX57"/>
<evidence type="ECO:0000313" key="1">
    <source>
        <dbReference type="EMBL" id="CAD8156087.1"/>
    </source>
</evidence>
<dbReference type="EMBL" id="CAJJDP010000031">
    <property type="protein sequence ID" value="CAD8156087.1"/>
    <property type="molecule type" value="Genomic_DNA"/>
</dbReference>
<organism evidence="1 2">
    <name type="scientific">Paramecium octaurelia</name>
    <dbReference type="NCBI Taxonomy" id="43137"/>
    <lineage>
        <taxon>Eukaryota</taxon>
        <taxon>Sar</taxon>
        <taxon>Alveolata</taxon>
        <taxon>Ciliophora</taxon>
        <taxon>Intramacronucleata</taxon>
        <taxon>Oligohymenophorea</taxon>
        <taxon>Peniculida</taxon>
        <taxon>Parameciidae</taxon>
        <taxon>Paramecium</taxon>
    </lineage>
</organism>
<dbReference type="OrthoDB" id="282867at2759"/>
<evidence type="ECO:0000313" key="2">
    <source>
        <dbReference type="Proteomes" id="UP000683925"/>
    </source>
</evidence>
<keyword evidence="2" id="KW-1185">Reference proteome</keyword>
<reference evidence="1" key="1">
    <citation type="submission" date="2021-01" db="EMBL/GenBank/DDBJ databases">
        <authorList>
            <consortium name="Genoscope - CEA"/>
            <person name="William W."/>
        </authorList>
    </citation>
    <scope>NUCLEOTIDE SEQUENCE</scope>
</reference>
<name>A0A8S1TX57_PAROT</name>
<protein>
    <submittedName>
        <fullName evidence="1">Uncharacterized protein</fullName>
    </submittedName>
</protein>
<dbReference type="Pfam" id="PF07004">
    <property type="entry name" value="SHIPPO-rpt"/>
    <property type="match status" value="1"/>
</dbReference>
<gene>
    <name evidence="1" type="ORF">POCTA_138.1.T0310284</name>
</gene>
<comment type="caution">
    <text evidence="1">The sequence shown here is derived from an EMBL/GenBank/DDBJ whole genome shotgun (WGS) entry which is preliminary data.</text>
</comment>
<dbReference type="OMA" id="YSIRPRL"/>